<dbReference type="Gramene" id="PNW82074">
    <property type="protein sequence ID" value="PNW82074"/>
    <property type="gene ID" value="CHLRE_06g272701v5"/>
</dbReference>
<dbReference type="RefSeq" id="XP_042923675.1">
    <property type="nucleotide sequence ID" value="XM_043062969.1"/>
</dbReference>
<organism evidence="1 2">
    <name type="scientific">Chlamydomonas reinhardtii</name>
    <name type="common">Chlamydomonas smithii</name>
    <dbReference type="NCBI Taxonomy" id="3055"/>
    <lineage>
        <taxon>Eukaryota</taxon>
        <taxon>Viridiplantae</taxon>
        <taxon>Chlorophyta</taxon>
        <taxon>core chlorophytes</taxon>
        <taxon>Chlorophyceae</taxon>
        <taxon>CS clade</taxon>
        <taxon>Chlamydomonadales</taxon>
        <taxon>Chlamydomonadaceae</taxon>
        <taxon>Chlamydomonas</taxon>
    </lineage>
</organism>
<evidence type="ECO:0000313" key="1">
    <source>
        <dbReference type="EMBL" id="PNW82074.1"/>
    </source>
</evidence>
<dbReference type="KEGG" id="cre:CHLRE_06g272701v5"/>
<protein>
    <submittedName>
        <fullName evidence="1">Uncharacterized protein</fullName>
    </submittedName>
</protein>
<gene>
    <name evidence="1" type="ORF">CHLRE_06g272701v5</name>
</gene>
<sequence length="207" mass="23292">MCNRERDQLCTDFLLSGCPVPTVLVLDSWTWLDAWRAVPVETDPSYVWEMRLRTATAPPAPSVTFTVAPLNFILHDLKEGGATEYKGVAQYAWLEAIEELAGSSGLASQLRVTPADRNDSADRWLCWRHKDLPDDPQLQGKDPHRILHCLINTGPEPVEVTYWPNRTLAGEADMLHGATIVLAPGQPWLTTVAWQLDHDHQARHVQR</sequence>
<reference evidence="1 2" key="1">
    <citation type="journal article" date="2007" name="Science">
        <title>The Chlamydomonas genome reveals the evolution of key animal and plant functions.</title>
        <authorList>
            <person name="Merchant S.S."/>
            <person name="Prochnik S.E."/>
            <person name="Vallon O."/>
            <person name="Harris E.H."/>
            <person name="Karpowicz S.J."/>
            <person name="Witman G.B."/>
            <person name="Terry A."/>
            <person name="Salamov A."/>
            <person name="Fritz-Laylin L.K."/>
            <person name="Marechal-Drouard L."/>
            <person name="Marshall W.F."/>
            <person name="Qu L.H."/>
            <person name="Nelson D.R."/>
            <person name="Sanderfoot A.A."/>
            <person name="Spalding M.H."/>
            <person name="Kapitonov V.V."/>
            <person name="Ren Q."/>
            <person name="Ferris P."/>
            <person name="Lindquist E."/>
            <person name="Shapiro H."/>
            <person name="Lucas S.M."/>
            <person name="Grimwood J."/>
            <person name="Schmutz J."/>
            <person name="Cardol P."/>
            <person name="Cerutti H."/>
            <person name="Chanfreau G."/>
            <person name="Chen C.L."/>
            <person name="Cognat V."/>
            <person name="Croft M.T."/>
            <person name="Dent R."/>
            <person name="Dutcher S."/>
            <person name="Fernandez E."/>
            <person name="Fukuzawa H."/>
            <person name="Gonzalez-Ballester D."/>
            <person name="Gonzalez-Halphen D."/>
            <person name="Hallmann A."/>
            <person name="Hanikenne M."/>
            <person name="Hippler M."/>
            <person name="Inwood W."/>
            <person name="Jabbari K."/>
            <person name="Kalanon M."/>
            <person name="Kuras R."/>
            <person name="Lefebvre P.A."/>
            <person name="Lemaire S.D."/>
            <person name="Lobanov A.V."/>
            <person name="Lohr M."/>
            <person name="Manuell A."/>
            <person name="Meier I."/>
            <person name="Mets L."/>
            <person name="Mittag M."/>
            <person name="Mittelmeier T."/>
            <person name="Moroney J.V."/>
            <person name="Moseley J."/>
            <person name="Napoli C."/>
            <person name="Nedelcu A.M."/>
            <person name="Niyogi K."/>
            <person name="Novoselov S.V."/>
            <person name="Paulsen I.T."/>
            <person name="Pazour G."/>
            <person name="Purton S."/>
            <person name="Ral J.P."/>
            <person name="Riano-Pachon D.M."/>
            <person name="Riekhof W."/>
            <person name="Rymarquis L."/>
            <person name="Schroda M."/>
            <person name="Stern D."/>
            <person name="Umen J."/>
            <person name="Willows R."/>
            <person name="Wilson N."/>
            <person name="Zimmer S.L."/>
            <person name="Allmer J."/>
            <person name="Balk J."/>
            <person name="Bisova K."/>
            <person name="Chen C.J."/>
            <person name="Elias M."/>
            <person name="Gendler K."/>
            <person name="Hauser C."/>
            <person name="Lamb M.R."/>
            <person name="Ledford H."/>
            <person name="Long J.C."/>
            <person name="Minagawa J."/>
            <person name="Page M.D."/>
            <person name="Pan J."/>
            <person name="Pootakham W."/>
            <person name="Roje S."/>
            <person name="Rose A."/>
            <person name="Stahlberg E."/>
            <person name="Terauchi A.M."/>
            <person name="Yang P."/>
            <person name="Ball S."/>
            <person name="Bowler C."/>
            <person name="Dieckmann C.L."/>
            <person name="Gladyshev V.N."/>
            <person name="Green P."/>
            <person name="Jorgensen R."/>
            <person name="Mayfield S."/>
            <person name="Mueller-Roeber B."/>
            <person name="Rajamani S."/>
            <person name="Sayre R.T."/>
            <person name="Brokstein P."/>
            <person name="Dubchak I."/>
            <person name="Goodstein D."/>
            <person name="Hornick L."/>
            <person name="Huang Y.W."/>
            <person name="Jhaveri J."/>
            <person name="Luo Y."/>
            <person name="Martinez D."/>
            <person name="Ngau W.C."/>
            <person name="Otillar B."/>
            <person name="Poliakov A."/>
            <person name="Porter A."/>
            <person name="Szajkowski L."/>
            <person name="Werner G."/>
            <person name="Zhou K."/>
            <person name="Grigoriev I.V."/>
            <person name="Rokhsar D.S."/>
            <person name="Grossman A.R."/>
        </authorList>
    </citation>
    <scope>NUCLEOTIDE SEQUENCE [LARGE SCALE GENOMIC DNA]</scope>
    <source>
        <strain evidence="2">CC-503</strain>
    </source>
</reference>
<dbReference type="EMBL" id="CM008967">
    <property type="protein sequence ID" value="PNW82074.1"/>
    <property type="molecule type" value="Genomic_DNA"/>
</dbReference>
<dbReference type="GeneID" id="5721807"/>
<evidence type="ECO:0000313" key="2">
    <source>
        <dbReference type="Proteomes" id="UP000006906"/>
    </source>
</evidence>
<dbReference type="InParanoid" id="A0A2K3DNF3"/>
<dbReference type="AlphaFoldDB" id="A0A2K3DNF3"/>
<dbReference type="Proteomes" id="UP000006906">
    <property type="component" value="Chromosome 6"/>
</dbReference>
<accession>A0A2K3DNF3</accession>
<proteinExistence type="predicted"/>
<keyword evidence="2" id="KW-1185">Reference proteome</keyword>
<name>A0A2K3DNF3_CHLRE</name>